<comment type="caution">
    <text evidence="3">The sequence shown here is derived from an EMBL/GenBank/DDBJ whole genome shotgun (WGS) entry which is preliminary data.</text>
</comment>
<evidence type="ECO:0000256" key="1">
    <source>
        <dbReference type="PROSITE-ProRule" id="PRU00325"/>
    </source>
</evidence>
<accession>A0ABV6B5V0</accession>
<organism evidence="3 4">
    <name type="scientific">Deinococcus oregonensis</name>
    <dbReference type="NCBI Taxonomy" id="1805970"/>
    <lineage>
        <taxon>Bacteria</taxon>
        <taxon>Thermotogati</taxon>
        <taxon>Deinococcota</taxon>
        <taxon>Deinococci</taxon>
        <taxon>Deinococcales</taxon>
        <taxon>Deinococcaceae</taxon>
        <taxon>Deinococcus</taxon>
    </lineage>
</organism>
<reference evidence="3 4" key="1">
    <citation type="submission" date="2024-09" db="EMBL/GenBank/DDBJ databases">
        <authorList>
            <person name="Sun Q."/>
            <person name="Mori K."/>
        </authorList>
    </citation>
    <scope>NUCLEOTIDE SEQUENCE [LARGE SCALE GENOMIC DNA]</scope>
    <source>
        <strain evidence="3 4">JCM 13503</strain>
    </source>
</reference>
<sequence>MTAKAVPLTLSRTAALAWCGQTSWNRGLEYRRGLTGLTVQLVAASSGTATGDPTAVRIAGAAHGQERYDVWATLQAYTVTGARCSCPVGGGGRCKHVGALLARATEDAAAFVSLPALREVLSAFDQAALTDLVVLLVGAEPHLLSLVLARSVRPPEGQPAAADLGAARQAIEAAFQVIERTFDPYEDQETGPDDRAIWEAMHAADRLLSHADSLSPAGAAWALGVYIAVLDGVEETYSSMDLDWGLDEVQAHALSAVQQLVIGTHLGDHARADAIESVYSEIASGRGNLEDTEQLHRFVAALETGERQGLLTLLKDLMTNAAHEMYRSRYARALAGLTANDEGNDQEREALLRAGGDAAALIDFLFRRGREGAVRDAALRTHLPGLAPTFAAHDQLPLLEELMHGNLEASGVKEWLFERYVETGRRTEAHALALAAAHGRPSARWLTALKSVSADWMSERAALIARLRGTGQHTSVLMAFLLSEGLIQDAVQLVAERQDVAAPYLLLLADALAADGRSEWAAALIKRGPSRALTAKAGAVIRRRPVS</sequence>
<dbReference type="PROSITE" id="PS50966">
    <property type="entry name" value="ZF_SWIM"/>
    <property type="match status" value="1"/>
</dbReference>
<keyword evidence="1" id="KW-0862">Zinc</keyword>
<keyword evidence="4" id="KW-1185">Reference proteome</keyword>
<dbReference type="InterPro" id="IPR007527">
    <property type="entry name" value="Znf_SWIM"/>
</dbReference>
<evidence type="ECO:0000313" key="3">
    <source>
        <dbReference type="EMBL" id="MFB9995143.1"/>
    </source>
</evidence>
<feature type="domain" description="SWIM-type" evidence="2">
    <location>
        <begin position="68"/>
        <end position="105"/>
    </location>
</feature>
<evidence type="ECO:0000259" key="2">
    <source>
        <dbReference type="PROSITE" id="PS50966"/>
    </source>
</evidence>
<evidence type="ECO:0000313" key="4">
    <source>
        <dbReference type="Proteomes" id="UP001589733"/>
    </source>
</evidence>
<dbReference type="RefSeq" id="WP_380016788.1">
    <property type="nucleotide sequence ID" value="NZ_JBHLYR010000081.1"/>
</dbReference>
<dbReference type="EMBL" id="JBHLYR010000081">
    <property type="protein sequence ID" value="MFB9995143.1"/>
    <property type="molecule type" value="Genomic_DNA"/>
</dbReference>
<keyword evidence="1" id="KW-0863">Zinc-finger</keyword>
<dbReference type="Proteomes" id="UP001589733">
    <property type="component" value="Unassembled WGS sequence"/>
</dbReference>
<keyword evidence="1" id="KW-0479">Metal-binding</keyword>
<gene>
    <name evidence="3" type="ORF">ACFFLM_24650</name>
</gene>
<name>A0ABV6B5V0_9DEIO</name>
<protein>
    <submittedName>
        <fullName evidence="3">SWIM zinc finger domain-containing protein</fullName>
    </submittedName>
</protein>
<proteinExistence type="predicted"/>